<evidence type="ECO:0000313" key="3">
    <source>
        <dbReference type="Proteomes" id="UP001201812"/>
    </source>
</evidence>
<evidence type="ECO:0000256" key="1">
    <source>
        <dbReference type="SAM" id="MobiDB-lite"/>
    </source>
</evidence>
<feature type="region of interest" description="Disordered" evidence="1">
    <location>
        <begin position="1"/>
        <end position="32"/>
    </location>
</feature>
<feature type="compositionally biased region" description="Polar residues" evidence="1">
    <location>
        <begin position="13"/>
        <end position="32"/>
    </location>
</feature>
<dbReference type="EMBL" id="JAKKPZ010000212">
    <property type="protein sequence ID" value="KAI1698576.1"/>
    <property type="molecule type" value="Genomic_DNA"/>
</dbReference>
<dbReference type="AlphaFoldDB" id="A0AAD4MLU9"/>
<proteinExistence type="predicted"/>
<name>A0AAD4MLU9_9BILA</name>
<dbReference type="Proteomes" id="UP001201812">
    <property type="component" value="Unassembled WGS sequence"/>
</dbReference>
<evidence type="ECO:0000313" key="2">
    <source>
        <dbReference type="EMBL" id="KAI1698576.1"/>
    </source>
</evidence>
<sequence>MPRSQYVSGVPFPNSNKQQSLQPNSGSGPLSQAVSSGHLALVALPPSQFQSLLGKPAFYDYKRGLFFDGQQAYLYVPQSPPNQLATAINVGAPSSQALGAGFGSRVPLMPEKQQFYKGKPAFYDPVHQVHYDGNQAYLFVPLNEPTTAIDIRGPANQANQLSTAVYFSEGFGQRVPVPEDVAVHLNAQYQGKPAFFDSSKGLFYDGQGQLYLYQPDNSLRTAIESSASQQNPLGVGNFSLYL</sequence>
<organism evidence="2 3">
    <name type="scientific">Ditylenchus destructor</name>
    <dbReference type="NCBI Taxonomy" id="166010"/>
    <lineage>
        <taxon>Eukaryota</taxon>
        <taxon>Metazoa</taxon>
        <taxon>Ecdysozoa</taxon>
        <taxon>Nematoda</taxon>
        <taxon>Chromadorea</taxon>
        <taxon>Rhabditida</taxon>
        <taxon>Tylenchina</taxon>
        <taxon>Tylenchomorpha</taxon>
        <taxon>Sphaerularioidea</taxon>
        <taxon>Anguinidae</taxon>
        <taxon>Anguininae</taxon>
        <taxon>Ditylenchus</taxon>
    </lineage>
</organism>
<gene>
    <name evidence="2" type="ORF">DdX_17824</name>
</gene>
<accession>A0AAD4MLU9</accession>
<comment type="caution">
    <text evidence="2">The sequence shown here is derived from an EMBL/GenBank/DDBJ whole genome shotgun (WGS) entry which is preliminary data.</text>
</comment>
<protein>
    <submittedName>
        <fullName evidence="2">Uncharacterized protein</fullName>
    </submittedName>
</protein>
<keyword evidence="3" id="KW-1185">Reference proteome</keyword>
<reference evidence="2" key="1">
    <citation type="submission" date="2022-01" db="EMBL/GenBank/DDBJ databases">
        <title>Genome Sequence Resource for Two Populations of Ditylenchus destructor, the Migratory Endoparasitic Phytonematode.</title>
        <authorList>
            <person name="Zhang H."/>
            <person name="Lin R."/>
            <person name="Xie B."/>
        </authorList>
    </citation>
    <scope>NUCLEOTIDE SEQUENCE</scope>
    <source>
        <strain evidence="2">BazhouSP</strain>
    </source>
</reference>